<evidence type="ECO:0000259" key="4">
    <source>
        <dbReference type="PROSITE" id="PS50250"/>
    </source>
</evidence>
<keyword evidence="6" id="KW-1185">Reference proteome</keyword>
<dbReference type="GO" id="GO:0008541">
    <property type="term" value="C:proteasome regulatory particle, lid subcomplex"/>
    <property type="evidence" value="ECO:0000318"/>
    <property type="project" value="GO_Central"/>
</dbReference>
<protein>
    <submittedName>
        <fullName evidence="5">26S proteasome non-ATPase regulatory subunit 3</fullName>
    </submittedName>
</protein>
<sequence>MTDKDTKKSGKQGEDEMTVVVPPPKNKQNSAQPPNDADGDIAMEDDTKAGEVEAQVDPVAQTISDIKSNFALLDRAVALFDPRFSLRALRSISSIRKRLTPDILAQVVSETFSASSPNTQVAEHLLLAVDRPNVTLGSSSDMEIDSGSKSPAKNGGKKDPKEVIPEIDIFLGILAQVHLYDTKQFQRGFALSRFLSERIQSLNRRTLDSLSAKVYFYFSLFAEQLAPLPPSPQSPIVSIRPILLAALRTAVLRKDIDTQASVIVLLLRNYLLTSHISQADLLVQHTQFPENAANNQVARFLYYLGRVRAIQLRYTEAHEHLTAATRKAPSSACALGFSQTATKLLLVVELLMGDIPDRAIFRQLTMEATLHPYFLLVRAVRVGNLEDFETTIAQHADTFRRDGTYSLILRLRQNVIKTGIRMMSLSYSRISLRDICIRLHLGSEESAEYIVAKAIRDGVIEATLDRERGFMKSKEVGDVYATSEPAEAFHDRIRACLALHDESVKAMRFPMNQHRLELKNAQEARERERDLAKEIQEGDLDEDDLGGDFEGI</sequence>
<dbReference type="GeneID" id="3875784"/>
<dbReference type="Proteomes" id="UP000001805">
    <property type="component" value="Chromosome 7, Linkage Group VII"/>
</dbReference>
<dbReference type="OMA" id="AKVYFYF"/>
<dbReference type="VEuPathDB" id="FungiDB:NCU02224"/>
<organism evidence="5 6">
    <name type="scientific">Neurospora crassa (strain ATCC 24698 / 74-OR23-1A / CBS 708.71 / DSM 1257 / FGSC 987)</name>
    <dbReference type="NCBI Taxonomy" id="367110"/>
    <lineage>
        <taxon>Eukaryota</taxon>
        <taxon>Fungi</taxon>
        <taxon>Dikarya</taxon>
        <taxon>Ascomycota</taxon>
        <taxon>Pezizomycotina</taxon>
        <taxon>Sordariomycetes</taxon>
        <taxon>Sordariomycetidae</taxon>
        <taxon>Sordariales</taxon>
        <taxon>Sordariaceae</taxon>
        <taxon>Neurospora</taxon>
    </lineage>
</organism>
<dbReference type="EMBL" id="CM002242">
    <property type="protein sequence ID" value="EAA30401.1"/>
    <property type="molecule type" value="Genomic_DNA"/>
</dbReference>
<feature type="region of interest" description="Disordered" evidence="3">
    <location>
        <begin position="527"/>
        <end position="552"/>
    </location>
</feature>
<dbReference type="Pfam" id="PF25573">
    <property type="entry name" value="TPR_PSMD3_N"/>
    <property type="match status" value="1"/>
</dbReference>
<dbReference type="PaxDb" id="5141-EFNCRP00000003108"/>
<feature type="compositionally biased region" description="Basic and acidic residues" evidence="3">
    <location>
        <begin position="1"/>
        <end position="14"/>
    </location>
</feature>
<dbReference type="RefSeq" id="XP_959637.1">
    <property type="nucleotide sequence ID" value="XM_954544.2"/>
</dbReference>
<dbReference type="Pfam" id="PF01399">
    <property type="entry name" value="PCI"/>
    <property type="match status" value="1"/>
</dbReference>
<dbReference type="FunCoup" id="Q7S4G9">
    <property type="interactions" value="1171"/>
</dbReference>
<dbReference type="PROSITE" id="PS50250">
    <property type="entry name" value="PCI"/>
    <property type="match status" value="1"/>
</dbReference>
<dbReference type="InterPro" id="IPR050756">
    <property type="entry name" value="CSN3"/>
</dbReference>
<dbReference type="HOGENOM" id="CLU_019858_1_1_1"/>
<dbReference type="InterPro" id="IPR013586">
    <property type="entry name" value="PSMD3_C"/>
</dbReference>
<evidence type="ECO:0000256" key="1">
    <source>
        <dbReference type="ARBA" id="ARBA00007912"/>
    </source>
</evidence>
<name>Q7S4G9_NEUCR</name>
<dbReference type="STRING" id="367110.Q7S4G9"/>
<proteinExistence type="inferred from homology"/>
<dbReference type="KEGG" id="ncr:NCU02224"/>
<dbReference type="Pfam" id="PF08375">
    <property type="entry name" value="Rpn3_C"/>
    <property type="match status" value="1"/>
</dbReference>
<evidence type="ECO:0000313" key="6">
    <source>
        <dbReference type="Proteomes" id="UP000001805"/>
    </source>
</evidence>
<keyword evidence="2 5" id="KW-0647">Proteasome</keyword>
<dbReference type="InterPro" id="IPR057985">
    <property type="entry name" value="TPR_PSMD3_N"/>
</dbReference>
<dbReference type="PANTHER" id="PTHR10758">
    <property type="entry name" value="26S PROTEASOME NON-ATPASE REGULATORY SUBUNIT 3/COP9 SIGNALOSOME COMPLEX SUBUNIT 3"/>
    <property type="match status" value="1"/>
</dbReference>
<feature type="domain" description="PCI" evidence="4">
    <location>
        <begin position="298"/>
        <end position="478"/>
    </location>
</feature>
<dbReference type="OrthoDB" id="1713558at2759"/>
<dbReference type="InterPro" id="IPR036390">
    <property type="entry name" value="WH_DNA-bd_sf"/>
</dbReference>
<evidence type="ECO:0000256" key="2">
    <source>
        <dbReference type="ARBA" id="ARBA00022942"/>
    </source>
</evidence>
<dbReference type="InterPro" id="IPR000717">
    <property type="entry name" value="PCI_dom"/>
</dbReference>
<dbReference type="GO" id="GO:0006511">
    <property type="term" value="P:ubiquitin-dependent protein catabolic process"/>
    <property type="evidence" value="ECO:0000318"/>
    <property type="project" value="GO_Central"/>
</dbReference>
<dbReference type="SMART" id="SM00088">
    <property type="entry name" value="PINT"/>
    <property type="match status" value="1"/>
</dbReference>
<evidence type="ECO:0000313" key="5">
    <source>
        <dbReference type="EMBL" id="EAA30401.1"/>
    </source>
</evidence>
<feature type="compositionally biased region" description="Polar residues" evidence="3">
    <location>
        <begin position="137"/>
        <end position="151"/>
    </location>
</feature>
<dbReference type="SMART" id="SM00753">
    <property type="entry name" value="PAM"/>
    <property type="match status" value="1"/>
</dbReference>
<accession>Q7S4G9</accession>
<feature type="compositionally biased region" description="Acidic residues" evidence="3">
    <location>
        <begin position="537"/>
        <end position="552"/>
    </location>
</feature>
<feature type="region of interest" description="Disordered" evidence="3">
    <location>
        <begin position="1"/>
        <end position="48"/>
    </location>
</feature>
<dbReference type="AlphaFoldDB" id="Q7S4G9"/>
<dbReference type="GO" id="GO:0030234">
    <property type="term" value="F:enzyme regulator activity"/>
    <property type="evidence" value="ECO:0007669"/>
    <property type="project" value="InterPro"/>
</dbReference>
<dbReference type="SMR" id="Q7S4G9"/>
<dbReference type="PANTHER" id="PTHR10758:SF2">
    <property type="entry name" value="26S PROTEASOME NON-ATPASE REGULATORY SUBUNIT 3"/>
    <property type="match status" value="1"/>
</dbReference>
<reference evidence="5 6" key="1">
    <citation type="journal article" date="2003" name="Nature">
        <title>The genome sequence of the filamentous fungus Neurospora crassa.</title>
        <authorList>
            <person name="Galagan J.E."/>
            <person name="Calvo S.E."/>
            <person name="Borkovich K.A."/>
            <person name="Selker E.U."/>
            <person name="Read N.D."/>
            <person name="Jaffe D."/>
            <person name="FitzHugh W."/>
            <person name="Ma L.J."/>
            <person name="Smirnov S."/>
            <person name="Purcell S."/>
            <person name="Rehman B."/>
            <person name="Elkins T."/>
            <person name="Engels R."/>
            <person name="Wang S."/>
            <person name="Nielsen C.B."/>
            <person name="Butler J."/>
            <person name="Endrizzi M."/>
            <person name="Qui D."/>
            <person name="Ianakiev P."/>
            <person name="Bell-Pedersen D."/>
            <person name="Nelson M.A."/>
            <person name="Werner-Washburne M."/>
            <person name="Selitrennikoff C.P."/>
            <person name="Kinsey J.A."/>
            <person name="Braun E.L."/>
            <person name="Zelter A."/>
            <person name="Schulte U."/>
            <person name="Kothe G.O."/>
            <person name="Jedd G."/>
            <person name="Mewes W."/>
            <person name="Staben C."/>
            <person name="Marcotte E."/>
            <person name="Greenberg D."/>
            <person name="Roy A."/>
            <person name="Foley K."/>
            <person name="Naylor J."/>
            <person name="Stange-Thomann N."/>
            <person name="Barrett R."/>
            <person name="Gnerre S."/>
            <person name="Kamal M."/>
            <person name="Kamvysselis M."/>
            <person name="Mauceli E."/>
            <person name="Bielke C."/>
            <person name="Rudd S."/>
            <person name="Frishman D."/>
            <person name="Krystofova S."/>
            <person name="Rasmussen C."/>
            <person name="Metzenberg R.L."/>
            <person name="Perkins D.D."/>
            <person name="Kroken S."/>
            <person name="Cogoni C."/>
            <person name="Macino G."/>
            <person name="Catcheside D."/>
            <person name="Li W."/>
            <person name="Pratt R.J."/>
            <person name="Osmani S.A."/>
            <person name="DeSouza C.P."/>
            <person name="Glass L."/>
            <person name="Orbach M.J."/>
            <person name="Berglund J.A."/>
            <person name="Voelker R."/>
            <person name="Yarden O."/>
            <person name="Plamann M."/>
            <person name="Seiler S."/>
            <person name="Dunlap J."/>
            <person name="Radford A."/>
            <person name="Aramayo R."/>
            <person name="Natvig D.O."/>
            <person name="Alex L.A."/>
            <person name="Mannhaupt G."/>
            <person name="Ebbole D.J."/>
            <person name="Freitag M."/>
            <person name="Paulsen I."/>
            <person name="Sachs M.S."/>
            <person name="Lander E.S."/>
            <person name="Nusbaum C."/>
            <person name="Birren B."/>
        </authorList>
    </citation>
    <scope>NUCLEOTIDE SEQUENCE [LARGE SCALE GENOMIC DNA]</scope>
    <source>
        <strain evidence="6">ATCC 24698 / 74-OR23-1A / CBS 708.71 / DSM 1257 / FGSC 987</strain>
    </source>
</reference>
<gene>
    <name evidence="5" type="primary">rpn-3</name>
    <name evidence="5" type="ORF">NCU02224</name>
</gene>
<dbReference type="GO" id="GO:0042176">
    <property type="term" value="P:regulation of protein catabolic process"/>
    <property type="evidence" value="ECO:0007669"/>
    <property type="project" value="InterPro"/>
</dbReference>
<evidence type="ECO:0000256" key="3">
    <source>
        <dbReference type="SAM" id="MobiDB-lite"/>
    </source>
</evidence>
<feature type="compositionally biased region" description="Basic and acidic residues" evidence="3">
    <location>
        <begin position="527"/>
        <end position="536"/>
    </location>
</feature>
<dbReference type="InParanoid" id="Q7S4G9"/>
<feature type="region of interest" description="Disordered" evidence="3">
    <location>
        <begin position="137"/>
        <end position="160"/>
    </location>
</feature>
<dbReference type="SUPFAM" id="SSF46785">
    <property type="entry name" value="Winged helix' DNA-binding domain"/>
    <property type="match status" value="1"/>
</dbReference>
<comment type="similarity">
    <text evidence="1">Belongs to the proteasome subunit S3 family.</text>
</comment>